<dbReference type="Proteomes" id="UP000705867">
    <property type="component" value="Unassembled WGS sequence"/>
</dbReference>
<protein>
    <submittedName>
        <fullName evidence="3">STAS domain-containing protein</fullName>
    </submittedName>
</protein>
<dbReference type="InterPro" id="IPR002645">
    <property type="entry name" value="STAS_dom"/>
</dbReference>
<dbReference type="PROSITE" id="PS50801">
    <property type="entry name" value="STAS"/>
    <property type="match status" value="1"/>
</dbReference>
<dbReference type="Pfam" id="PF13466">
    <property type="entry name" value="STAS_2"/>
    <property type="match status" value="1"/>
</dbReference>
<evidence type="ECO:0000259" key="2">
    <source>
        <dbReference type="PROSITE" id="PS50801"/>
    </source>
</evidence>
<proteinExistence type="predicted"/>
<reference evidence="3" key="1">
    <citation type="journal article" date="2021" name="bioRxiv">
        <title>Unraveling nitrogen, sulfur and carbon metabolic pathways and microbial community transcriptional responses to substrate deprivation and toxicity stresses in a bioreactor mimicking anoxic brackish coastal sediment conditions.</title>
        <authorList>
            <person name="Martins P.D."/>
            <person name="Echeveste M.J."/>
            <person name="Arshad A."/>
            <person name="Kurth J."/>
            <person name="Ouboter H."/>
            <person name="Jetten M.S.M."/>
            <person name="Welte C.U."/>
        </authorList>
    </citation>
    <scope>NUCLEOTIDE SEQUENCE</scope>
    <source>
        <strain evidence="3">MAG_39</strain>
    </source>
</reference>
<evidence type="ECO:0000313" key="4">
    <source>
        <dbReference type="Proteomes" id="UP000705867"/>
    </source>
</evidence>
<dbReference type="EMBL" id="JAIOIV010000105">
    <property type="protein sequence ID" value="MBZ0157103.1"/>
    <property type="molecule type" value="Genomic_DNA"/>
</dbReference>
<comment type="caution">
    <text evidence="3">The sequence shown here is derived from an EMBL/GenBank/DDBJ whole genome shotgun (WGS) entry which is preliminary data.</text>
</comment>
<reference evidence="3" key="2">
    <citation type="submission" date="2021-08" db="EMBL/GenBank/DDBJ databases">
        <authorList>
            <person name="Dalcin Martins P."/>
        </authorList>
    </citation>
    <scope>NUCLEOTIDE SEQUENCE</scope>
    <source>
        <strain evidence="3">MAG_39</strain>
    </source>
</reference>
<dbReference type="Gene3D" id="3.30.750.24">
    <property type="entry name" value="STAS domain"/>
    <property type="match status" value="1"/>
</dbReference>
<dbReference type="InterPro" id="IPR052746">
    <property type="entry name" value="MlaB_ABC_Transporter"/>
</dbReference>
<name>A0A953J7G0_9BACT</name>
<organism evidence="3 4">
    <name type="scientific">Candidatus Nitrobium versatile</name>
    <dbReference type="NCBI Taxonomy" id="2884831"/>
    <lineage>
        <taxon>Bacteria</taxon>
        <taxon>Pseudomonadati</taxon>
        <taxon>Nitrospirota</taxon>
        <taxon>Nitrospiria</taxon>
        <taxon>Nitrospirales</taxon>
        <taxon>Nitrospiraceae</taxon>
        <taxon>Candidatus Nitrobium</taxon>
    </lineage>
</organism>
<dbReference type="SUPFAM" id="SSF52091">
    <property type="entry name" value="SpoIIaa-like"/>
    <property type="match status" value="1"/>
</dbReference>
<dbReference type="PANTHER" id="PTHR35849:SF2">
    <property type="entry name" value="BLR2341 PROTEIN"/>
    <property type="match status" value="1"/>
</dbReference>
<sequence length="149" mass="16953">MRFAFEQCGDIGLLTCHGELTTQHTGELKAALMKALDSVDHLIFNLEKVTVIDTACFQLLCMAHRISRSLNKRITFTGIRHKPFKRLFEDTGPFRRKECVVDCLKAVCRWVSGERLPGNTGKGDESRFARKWRREGNRSTEELKPAGAQ</sequence>
<gene>
    <name evidence="3" type="ORF">K8I29_12935</name>
</gene>
<dbReference type="InterPro" id="IPR058548">
    <property type="entry name" value="MlaB-like_STAS"/>
</dbReference>
<dbReference type="CDD" id="cd07043">
    <property type="entry name" value="STAS_anti-anti-sigma_factors"/>
    <property type="match status" value="1"/>
</dbReference>
<feature type="region of interest" description="Disordered" evidence="1">
    <location>
        <begin position="118"/>
        <end position="149"/>
    </location>
</feature>
<accession>A0A953J7G0</accession>
<dbReference type="PANTHER" id="PTHR35849">
    <property type="entry name" value="BLR2341 PROTEIN"/>
    <property type="match status" value="1"/>
</dbReference>
<dbReference type="AlphaFoldDB" id="A0A953J7G0"/>
<feature type="compositionally biased region" description="Basic and acidic residues" evidence="1">
    <location>
        <begin position="122"/>
        <end position="149"/>
    </location>
</feature>
<feature type="domain" description="STAS" evidence="2">
    <location>
        <begin position="1"/>
        <end position="92"/>
    </location>
</feature>
<evidence type="ECO:0000256" key="1">
    <source>
        <dbReference type="SAM" id="MobiDB-lite"/>
    </source>
</evidence>
<evidence type="ECO:0000313" key="3">
    <source>
        <dbReference type="EMBL" id="MBZ0157103.1"/>
    </source>
</evidence>
<dbReference type="InterPro" id="IPR036513">
    <property type="entry name" value="STAS_dom_sf"/>
</dbReference>